<evidence type="ECO:0000256" key="2">
    <source>
        <dbReference type="SAM" id="MobiDB-lite"/>
    </source>
</evidence>
<dbReference type="GO" id="GO:0009755">
    <property type="term" value="P:hormone-mediated signaling pathway"/>
    <property type="evidence" value="ECO:0007669"/>
    <property type="project" value="TreeGrafter"/>
</dbReference>
<dbReference type="AlphaFoldDB" id="A0AA88UZ72"/>
<dbReference type="InterPro" id="IPR004883">
    <property type="entry name" value="LOB"/>
</dbReference>
<protein>
    <recommendedName>
        <fullName evidence="3">LOB domain-containing protein</fullName>
    </recommendedName>
</protein>
<dbReference type="PROSITE" id="PS50891">
    <property type="entry name" value="LOB"/>
    <property type="match status" value="1"/>
</dbReference>
<dbReference type="PANTHER" id="PTHR31529">
    <property type="entry name" value="LOB DOMAIN CONTAINING PROTEIN"/>
    <property type="match status" value="1"/>
</dbReference>
<organism evidence="4 5">
    <name type="scientific">Escallonia herrerae</name>
    <dbReference type="NCBI Taxonomy" id="1293975"/>
    <lineage>
        <taxon>Eukaryota</taxon>
        <taxon>Viridiplantae</taxon>
        <taxon>Streptophyta</taxon>
        <taxon>Embryophyta</taxon>
        <taxon>Tracheophyta</taxon>
        <taxon>Spermatophyta</taxon>
        <taxon>Magnoliopsida</taxon>
        <taxon>eudicotyledons</taxon>
        <taxon>Gunneridae</taxon>
        <taxon>Pentapetalae</taxon>
        <taxon>asterids</taxon>
        <taxon>campanulids</taxon>
        <taxon>Escalloniales</taxon>
        <taxon>Escalloniaceae</taxon>
        <taxon>Escallonia</taxon>
    </lineage>
</organism>
<dbReference type="GO" id="GO:0005634">
    <property type="term" value="C:nucleus"/>
    <property type="evidence" value="ECO:0007669"/>
    <property type="project" value="TreeGrafter"/>
</dbReference>
<accession>A0AA88UZ72</accession>
<feature type="region of interest" description="Disordered" evidence="2">
    <location>
        <begin position="255"/>
        <end position="274"/>
    </location>
</feature>
<dbReference type="Pfam" id="PF03195">
    <property type="entry name" value="LOB"/>
    <property type="match status" value="1"/>
</dbReference>
<reference evidence="4" key="1">
    <citation type="submission" date="2022-12" db="EMBL/GenBank/DDBJ databases">
        <title>Draft genome assemblies for two species of Escallonia (Escalloniales).</title>
        <authorList>
            <person name="Chanderbali A."/>
            <person name="Dervinis C."/>
            <person name="Anghel I."/>
            <person name="Soltis D."/>
            <person name="Soltis P."/>
            <person name="Zapata F."/>
        </authorList>
    </citation>
    <scope>NUCLEOTIDE SEQUENCE</scope>
    <source>
        <strain evidence="4">UCBG64.0493</strain>
        <tissue evidence="4">Leaf</tissue>
    </source>
</reference>
<feature type="compositionally biased region" description="Acidic residues" evidence="2">
    <location>
        <begin position="258"/>
        <end position="267"/>
    </location>
</feature>
<feature type="region of interest" description="Disordered" evidence="2">
    <location>
        <begin position="200"/>
        <end position="225"/>
    </location>
</feature>
<feature type="region of interest" description="Disordered" evidence="2">
    <location>
        <begin position="1"/>
        <end position="22"/>
    </location>
</feature>
<sequence>MAEPQDEGTSDGRRKVKGKCTTRSVEETASPAALMPPASAPCGACKFLTRKCVNGCIFAPHFNSDQGAARFAAVHKVFGASNVSKLLLHISMNRRPDAVVTMSYEAQARLSDPVYGCVSTILALQQQVASLQAELAVVQNQLISGRFAVANALQNSQQQQHIGMMQPAYSNNSSASNNLVNMSSFNSGLALADKSIPPSQSFEPLQLSRPSQDEDEDEEESQNPAALSIKCFTRYKMELAAPLTLDHFVRLGANSGNNDDDENDEDDTRGVPFPPWTTNVMQLYRSI</sequence>
<evidence type="ECO:0000259" key="3">
    <source>
        <dbReference type="PROSITE" id="PS50891"/>
    </source>
</evidence>
<comment type="similarity">
    <text evidence="1">Belongs to the LOB domain-containing protein family.</text>
</comment>
<proteinExistence type="inferred from homology"/>
<feature type="domain" description="LOB" evidence="3">
    <location>
        <begin position="40"/>
        <end position="142"/>
    </location>
</feature>
<dbReference type="PANTHER" id="PTHR31529:SF12">
    <property type="entry name" value="LOB DOMAIN-CONTAINING PROTEIN 20"/>
    <property type="match status" value="1"/>
</dbReference>
<dbReference type="EMBL" id="JAVXUP010003693">
    <property type="protein sequence ID" value="KAK2998343.1"/>
    <property type="molecule type" value="Genomic_DNA"/>
</dbReference>
<dbReference type="GO" id="GO:0045893">
    <property type="term" value="P:positive regulation of DNA-templated transcription"/>
    <property type="evidence" value="ECO:0007669"/>
    <property type="project" value="TreeGrafter"/>
</dbReference>
<evidence type="ECO:0000313" key="4">
    <source>
        <dbReference type="EMBL" id="KAK2998343.1"/>
    </source>
</evidence>
<dbReference type="Proteomes" id="UP001188597">
    <property type="component" value="Unassembled WGS sequence"/>
</dbReference>
<name>A0AA88UZ72_9ASTE</name>
<keyword evidence="5" id="KW-1185">Reference proteome</keyword>
<evidence type="ECO:0000313" key="5">
    <source>
        <dbReference type="Proteomes" id="UP001188597"/>
    </source>
</evidence>
<comment type="caution">
    <text evidence="4">The sequence shown here is derived from an EMBL/GenBank/DDBJ whole genome shotgun (WGS) entry which is preliminary data.</text>
</comment>
<evidence type="ECO:0000256" key="1">
    <source>
        <dbReference type="ARBA" id="ARBA00005474"/>
    </source>
</evidence>
<gene>
    <name evidence="4" type="ORF">RJ639_023924</name>
</gene>